<dbReference type="SMART" id="SM00342">
    <property type="entry name" value="HTH_ARAC"/>
    <property type="match status" value="1"/>
</dbReference>
<dbReference type="InterPro" id="IPR018060">
    <property type="entry name" value="HTH_AraC"/>
</dbReference>
<dbReference type="FunCoup" id="U2FJS9">
    <property type="interactions" value="10"/>
</dbReference>
<dbReference type="eggNOG" id="COG2207">
    <property type="taxonomic scope" value="Bacteria"/>
</dbReference>
<organism evidence="5 6">
    <name type="scientific">Haloplasma contractile SSD-17B</name>
    <dbReference type="NCBI Taxonomy" id="1033810"/>
    <lineage>
        <taxon>Bacteria</taxon>
        <taxon>Bacillati</taxon>
        <taxon>Mycoplasmatota</taxon>
        <taxon>Mollicutes</taxon>
        <taxon>Haloplasmatales</taxon>
        <taxon>Haloplasmataceae</taxon>
        <taxon>Haloplasma</taxon>
    </lineage>
</organism>
<dbReference type="PROSITE" id="PS00041">
    <property type="entry name" value="HTH_ARAC_FAMILY_1"/>
    <property type="match status" value="1"/>
</dbReference>
<keyword evidence="1" id="KW-0805">Transcription regulation</keyword>
<dbReference type="Proteomes" id="UP000005707">
    <property type="component" value="Unassembled WGS sequence"/>
</dbReference>
<dbReference type="STRING" id="1033810.HLPCO_000679"/>
<dbReference type="InterPro" id="IPR009057">
    <property type="entry name" value="Homeodomain-like_sf"/>
</dbReference>
<keyword evidence="3" id="KW-0804">Transcription</keyword>
<gene>
    <name evidence="5" type="ORF">HLPCO_000679</name>
</gene>
<dbReference type="EMBL" id="AFNU02000002">
    <property type="protein sequence ID" value="ERJ13070.1"/>
    <property type="molecule type" value="Genomic_DNA"/>
</dbReference>
<dbReference type="RefSeq" id="WP_008826920.1">
    <property type="nucleotide sequence ID" value="NZ_AFNU02000002.1"/>
</dbReference>
<dbReference type="Pfam" id="PF02311">
    <property type="entry name" value="AraC_binding"/>
    <property type="match status" value="1"/>
</dbReference>
<evidence type="ECO:0000313" key="5">
    <source>
        <dbReference type="EMBL" id="ERJ13070.1"/>
    </source>
</evidence>
<dbReference type="Pfam" id="PF12833">
    <property type="entry name" value="HTH_18"/>
    <property type="match status" value="1"/>
</dbReference>
<dbReference type="InParanoid" id="U2FJS9"/>
<evidence type="ECO:0000256" key="3">
    <source>
        <dbReference type="ARBA" id="ARBA00023163"/>
    </source>
</evidence>
<dbReference type="Gene3D" id="1.10.10.60">
    <property type="entry name" value="Homeodomain-like"/>
    <property type="match status" value="2"/>
</dbReference>
<dbReference type="SUPFAM" id="SSF46689">
    <property type="entry name" value="Homeodomain-like"/>
    <property type="match status" value="1"/>
</dbReference>
<proteinExistence type="predicted"/>
<dbReference type="GO" id="GO:0003700">
    <property type="term" value="F:DNA-binding transcription factor activity"/>
    <property type="evidence" value="ECO:0007669"/>
    <property type="project" value="InterPro"/>
</dbReference>
<dbReference type="PANTHER" id="PTHR43280:SF2">
    <property type="entry name" value="HTH-TYPE TRANSCRIPTIONAL REGULATOR EXSA"/>
    <property type="match status" value="1"/>
</dbReference>
<name>U2FJS9_9MOLU</name>
<reference evidence="5 6" key="1">
    <citation type="journal article" date="2011" name="J. Bacteriol.">
        <title>Genome sequence of Haloplasma contractile, an unusual contractile bacterium from a deep-sea anoxic brine lake.</title>
        <authorList>
            <person name="Antunes A."/>
            <person name="Alam I."/>
            <person name="El Dorry H."/>
            <person name="Siam R."/>
            <person name="Robertson A."/>
            <person name="Bajic V.B."/>
            <person name="Stingl U."/>
        </authorList>
    </citation>
    <scope>NUCLEOTIDE SEQUENCE [LARGE SCALE GENOMIC DNA]</scope>
    <source>
        <strain evidence="5 6">SSD-17B</strain>
    </source>
</reference>
<dbReference type="GO" id="GO:0043565">
    <property type="term" value="F:sequence-specific DNA binding"/>
    <property type="evidence" value="ECO:0007669"/>
    <property type="project" value="InterPro"/>
</dbReference>
<dbReference type="InterPro" id="IPR003313">
    <property type="entry name" value="AraC-bd"/>
</dbReference>
<evidence type="ECO:0000259" key="4">
    <source>
        <dbReference type="PROSITE" id="PS01124"/>
    </source>
</evidence>
<keyword evidence="2" id="KW-0238">DNA-binding</keyword>
<dbReference type="SUPFAM" id="SSF51215">
    <property type="entry name" value="Regulatory protein AraC"/>
    <property type="match status" value="1"/>
</dbReference>
<dbReference type="PANTHER" id="PTHR43280">
    <property type="entry name" value="ARAC-FAMILY TRANSCRIPTIONAL REGULATOR"/>
    <property type="match status" value="1"/>
</dbReference>
<sequence>MLFYLQKDKFFPNVESIGLSNKLQGFKHKKIHNDDYMIYIVKDGDLYIMENQDEYHLTAGDVFILEPNKTYMGYKKSSCQYFHIQFMSEFSFQVLDNDENSFTKMFINNRKKSLHGTDEESNKDDSKYDIYIPKHFNIKNPNHFLTIENLVNKAIADFNNKFENYYIFVSAIILQILIILSREYVTTIYQTDVNTKHTEKVYFIIEKLLGFINSNYQSKINAEMIEDHMNLNYDYLNKLFKRYMDTTIGKYIQMKRINAAKTLIKDTDLNFSDIAYLVGIDDPYYFSKVFKKQTGVSPTNYASMTRLHA</sequence>
<evidence type="ECO:0000256" key="1">
    <source>
        <dbReference type="ARBA" id="ARBA00023015"/>
    </source>
</evidence>
<dbReference type="OrthoDB" id="9807321at2"/>
<feature type="domain" description="HTH araC/xylS-type" evidence="4">
    <location>
        <begin position="206"/>
        <end position="304"/>
    </location>
</feature>
<reference evidence="5 6" key="2">
    <citation type="journal article" date="2013" name="PLoS ONE">
        <title>INDIGO - INtegrated Data Warehouse of MIcrobial GenOmes with Examples from the Red Sea Extremophiles.</title>
        <authorList>
            <person name="Alam I."/>
            <person name="Antunes A."/>
            <person name="Kamau A.A."/>
            <person name="Ba Alawi W."/>
            <person name="Kalkatawi M."/>
            <person name="Stingl U."/>
            <person name="Bajic V.B."/>
        </authorList>
    </citation>
    <scope>NUCLEOTIDE SEQUENCE [LARGE SCALE GENOMIC DNA]</scope>
    <source>
        <strain evidence="5 6">SSD-17B</strain>
    </source>
</reference>
<dbReference type="AlphaFoldDB" id="U2FJS9"/>
<protein>
    <submittedName>
        <fullName evidence="5">Transcriptional regulator AraC family protein</fullName>
    </submittedName>
</protein>
<keyword evidence="6" id="KW-1185">Reference proteome</keyword>
<evidence type="ECO:0000256" key="2">
    <source>
        <dbReference type="ARBA" id="ARBA00023125"/>
    </source>
</evidence>
<dbReference type="InterPro" id="IPR018062">
    <property type="entry name" value="HTH_AraC-typ_CS"/>
</dbReference>
<dbReference type="InterPro" id="IPR037923">
    <property type="entry name" value="HTH-like"/>
</dbReference>
<evidence type="ECO:0000313" key="6">
    <source>
        <dbReference type="Proteomes" id="UP000005707"/>
    </source>
</evidence>
<dbReference type="PROSITE" id="PS01124">
    <property type="entry name" value="HTH_ARAC_FAMILY_2"/>
    <property type="match status" value="1"/>
</dbReference>
<comment type="caution">
    <text evidence="5">The sequence shown here is derived from an EMBL/GenBank/DDBJ whole genome shotgun (WGS) entry which is preliminary data.</text>
</comment>
<accession>U2FJS9</accession>